<comment type="caution">
    <text evidence="1">The sequence shown here is derived from an EMBL/GenBank/DDBJ whole genome shotgun (WGS) entry which is preliminary data.</text>
</comment>
<dbReference type="EMBL" id="LWQT01000120">
    <property type="protein sequence ID" value="OAN43911.1"/>
    <property type="molecule type" value="Genomic_DNA"/>
</dbReference>
<reference evidence="1 2" key="1">
    <citation type="submission" date="2016-04" db="EMBL/GenBank/DDBJ databases">
        <title>Draft genome sequence of freshwater magnetotactic bacteria Magnetospirillum marisnigri SP-1 and Magnetospirillum moscoviense BB-1.</title>
        <authorList>
            <person name="Koziaeva V."/>
            <person name="Dziuba M.V."/>
            <person name="Ivanov T.M."/>
            <person name="Kuznetsov B."/>
            <person name="Grouzdev D.S."/>
        </authorList>
    </citation>
    <scope>NUCLEOTIDE SEQUENCE [LARGE SCALE GENOMIC DNA]</scope>
    <source>
        <strain evidence="1 2">SP-1</strain>
    </source>
</reference>
<dbReference type="Proteomes" id="UP000078428">
    <property type="component" value="Unassembled WGS sequence"/>
</dbReference>
<dbReference type="AlphaFoldDB" id="A0A178M589"/>
<keyword evidence="2" id="KW-1185">Reference proteome</keyword>
<dbReference type="InterPro" id="IPR053205">
    <property type="entry name" value="GHMP_kinase_L-arabinokinase"/>
</dbReference>
<dbReference type="OrthoDB" id="503106at2"/>
<dbReference type="SUPFAM" id="SSF53756">
    <property type="entry name" value="UDP-Glycosyltransferase/glycogen phosphorylase"/>
    <property type="match status" value="1"/>
</dbReference>
<evidence type="ECO:0008006" key="3">
    <source>
        <dbReference type="Google" id="ProtNLM"/>
    </source>
</evidence>
<evidence type="ECO:0000313" key="1">
    <source>
        <dbReference type="EMBL" id="OAN43911.1"/>
    </source>
</evidence>
<accession>A0A178M589</accession>
<dbReference type="RefSeq" id="WP_068495708.1">
    <property type="nucleotide sequence ID" value="NZ_LWQT01000120.1"/>
</dbReference>
<organism evidence="1 2">
    <name type="scientific">Paramagnetospirillum marisnigri</name>
    <dbReference type="NCBI Taxonomy" id="1285242"/>
    <lineage>
        <taxon>Bacteria</taxon>
        <taxon>Pseudomonadati</taxon>
        <taxon>Pseudomonadota</taxon>
        <taxon>Alphaproteobacteria</taxon>
        <taxon>Rhodospirillales</taxon>
        <taxon>Magnetospirillaceae</taxon>
        <taxon>Paramagnetospirillum</taxon>
    </lineage>
</organism>
<sequence>MTDPRSPHLWLALSPHGFGHAAMTAPVIAELRRRLPGLRLTIQTAVSPEFLSSRYGTDFTLVPHIPDFGLRMLSATHIDLEASARGYVELHADWPGLVAQEAARLRAAAPDLVLANIPYVTVAAAHAAGIPVVALSSLEWADIYDHYLGHRPEADAIKGQMAEAYNRAAVFLRVTPAMDMPSLRNIRDIGPVGMKGRGDTAALKARLGLGAADRLGLIAFGGIDHDMDLSRWPRLPGWHWLSTLAAPESRDDIRPWRETGWDYADMAASVEVIVTKPGYGTFVEAAMAGVPVIYTARPDWPECPHLDGWLKQHGRAVECRTEDLSGDGLEIQLRKLFSLPIPPLVTANGNCEAADMLVAMLRG</sequence>
<evidence type="ECO:0000313" key="2">
    <source>
        <dbReference type="Proteomes" id="UP000078428"/>
    </source>
</evidence>
<dbReference type="Gene3D" id="3.40.50.2000">
    <property type="entry name" value="Glycogen Phosphorylase B"/>
    <property type="match status" value="1"/>
</dbReference>
<dbReference type="PANTHER" id="PTHR38134:SF2">
    <property type="entry name" value="GALACTOKINASE"/>
    <property type="match status" value="1"/>
</dbReference>
<proteinExistence type="predicted"/>
<name>A0A178M589_9PROT</name>
<protein>
    <recommendedName>
        <fullName evidence="3">Glycosyl transferase family 28 C-terminal domain-containing protein</fullName>
    </recommendedName>
</protein>
<dbReference type="PANTHER" id="PTHR38134">
    <property type="entry name" value="SLR1395 PROTEIN"/>
    <property type="match status" value="1"/>
</dbReference>
<dbReference type="STRING" id="1285242.A6A04_08470"/>
<gene>
    <name evidence="1" type="ORF">A6A04_08470</name>
</gene>